<evidence type="ECO:0000256" key="1">
    <source>
        <dbReference type="ARBA" id="ARBA00006806"/>
    </source>
</evidence>
<evidence type="ECO:0000256" key="2">
    <source>
        <dbReference type="ARBA" id="ARBA00023186"/>
    </source>
</evidence>
<dbReference type="GO" id="GO:0048487">
    <property type="term" value="F:beta-tubulin binding"/>
    <property type="evidence" value="ECO:0007669"/>
    <property type="project" value="InterPro"/>
</dbReference>
<dbReference type="InterPro" id="IPR004226">
    <property type="entry name" value="TBCA"/>
</dbReference>
<keyword evidence="2 3" id="KW-0143">Chaperone</keyword>
<feature type="region of interest" description="Disordered" evidence="4">
    <location>
        <begin position="28"/>
        <end position="47"/>
    </location>
</feature>
<dbReference type="GO" id="GO:0005829">
    <property type="term" value="C:cytosol"/>
    <property type="evidence" value="ECO:0007669"/>
    <property type="project" value="TreeGrafter"/>
</dbReference>
<dbReference type="SUPFAM" id="SSF46988">
    <property type="entry name" value="Tubulin chaperone cofactor A"/>
    <property type="match status" value="1"/>
</dbReference>
<sequence length="117" mass="13286">MAPRSQLEIFTSSVQRLVKEEASYHSEIKQQTERVKKLEAQDEGDENREYLLNQERRALEESKNVLPSLKTKIEDTVAMLESLLIEEGKRGSESSVEHITAAKEAIAKAKTAEREIS</sequence>
<evidence type="ECO:0000313" key="6">
    <source>
        <dbReference type="Proteomes" id="UP000019804"/>
    </source>
</evidence>
<dbReference type="GeneID" id="63696478"/>
<accession>A0A017SM51</accession>
<dbReference type="Pfam" id="PF02970">
    <property type="entry name" value="TBCA"/>
    <property type="match status" value="1"/>
</dbReference>
<evidence type="ECO:0000256" key="4">
    <source>
        <dbReference type="SAM" id="MobiDB-lite"/>
    </source>
</evidence>
<comment type="subcellular location">
    <subcellularLocation>
        <location evidence="3">Cytoplasm</location>
        <location evidence="3">Cytoskeleton</location>
    </subcellularLocation>
</comment>
<name>A0A017SM51_ASPRC</name>
<dbReference type="GO" id="GO:0007023">
    <property type="term" value="P:post-chaperonin tubulin folding pathway"/>
    <property type="evidence" value="ECO:0007669"/>
    <property type="project" value="UniProtKB-UniRule"/>
</dbReference>
<dbReference type="Proteomes" id="UP000019804">
    <property type="component" value="Unassembled WGS sequence"/>
</dbReference>
<comment type="subunit">
    <text evidence="3">Supercomplex made of cofactors A to E. Cofactors A and D function by capturing and stabilizing tubulin in a quasi-native conformation. Cofactor E binds to the cofactor D-tubulin complex; interaction with cofactor C then causes the release of tubulin polypeptides that are committed to the native state.</text>
</comment>
<dbReference type="Gene3D" id="1.20.58.90">
    <property type="match status" value="1"/>
</dbReference>
<dbReference type="AlphaFoldDB" id="A0A017SM51"/>
<dbReference type="STRING" id="1388766.A0A017SM51"/>
<keyword evidence="3" id="KW-0493">Microtubule</keyword>
<dbReference type="InterPro" id="IPR036126">
    <property type="entry name" value="TBCA_sf"/>
</dbReference>
<evidence type="ECO:0000256" key="3">
    <source>
        <dbReference type="RuleBase" id="RU364030"/>
    </source>
</evidence>
<gene>
    <name evidence="5" type="ORF">EURHEDRAFT_410440</name>
</gene>
<dbReference type="GO" id="GO:0005874">
    <property type="term" value="C:microtubule"/>
    <property type="evidence" value="ECO:0007669"/>
    <property type="project" value="UniProtKB-KW"/>
</dbReference>
<dbReference type="EMBL" id="KK088416">
    <property type="protein sequence ID" value="EYE97375.1"/>
    <property type="molecule type" value="Genomic_DNA"/>
</dbReference>
<dbReference type="RefSeq" id="XP_040641063.1">
    <property type="nucleotide sequence ID" value="XM_040781354.1"/>
</dbReference>
<dbReference type="FunFam" id="1.20.58.90:FF:000016">
    <property type="entry name" value="Tubulin-specific chaperone A"/>
    <property type="match status" value="1"/>
</dbReference>
<comment type="similarity">
    <text evidence="1 3">Belongs to the TBCA family.</text>
</comment>
<reference evidence="6" key="1">
    <citation type="journal article" date="2014" name="Nat. Commun.">
        <title>Genomic adaptations of the halophilic Dead Sea filamentous fungus Eurotium rubrum.</title>
        <authorList>
            <person name="Kis-Papo T."/>
            <person name="Weig A.R."/>
            <person name="Riley R."/>
            <person name="Persoh D."/>
            <person name="Salamov A."/>
            <person name="Sun H."/>
            <person name="Lipzen A."/>
            <person name="Wasser S.P."/>
            <person name="Rambold G."/>
            <person name="Grigoriev I.V."/>
            <person name="Nevo E."/>
        </authorList>
    </citation>
    <scope>NUCLEOTIDE SEQUENCE [LARGE SCALE GENOMIC DNA]</scope>
    <source>
        <strain evidence="6">CBS 135680</strain>
    </source>
</reference>
<organism evidence="5 6">
    <name type="scientific">Aspergillus ruber (strain CBS 135680)</name>
    <dbReference type="NCBI Taxonomy" id="1388766"/>
    <lineage>
        <taxon>Eukaryota</taxon>
        <taxon>Fungi</taxon>
        <taxon>Dikarya</taxon>
        <taxon>Ascomycota</taxon>
        <taxon>Pezizomycotina</taxon>
        <taxon>Eurotiomycetes</taxon>
        <taxon>Eurotiomycetidae</taxon>
        <taxon>Eurotiales</taxon>
        <taxon>Aspergillaceae</taxon>
        <taxon>Aspergillus</taxon>
        <taxon>Aspergillus subgen. Aspergillus</taxon>
    </lineage>
</organism>
<keyword evidence="6" id="KW-1185">Reference proteome</keyword>
<evidence type="ECO:0000313" key="5">
    <source>
        <dbReference type="EMBL" id="EYE97375.1"/>
    </source>
</evidence>
<dbReference type="GO" id="GO:0007021">
    <property type="term" value="P:tubulin complex assembly"/>
    <property type="evidence" value="ECO:0007669"/>
    <property type="project" value="UniProtKB-UniRule"/>
</dbReference>
<dbReference type="OrthoDB" id="296187at2759"/>
<feature type="compositionally biased region" description="Basic and acidic residues" evidence="4">
    <location>
        <begin position="28"/>
        <end position="40"/>
    </location>
</feature>
<keyword evidence="3" id="KW-0963">Cytoplasm</keyword>
<dbReference type="PANTHER" id="PTHR21500:SF0">
    <property type="entry name" value="TUBULIN-SPECIFIC CHAPERONE A"/>
    <property type="match status" value="1"/>
</dbReference>
<keyword evidence="3" id="KW-0206">Cytoskeleton</keyword>
<protein>
    <recommendedName>
        <fullName evidence="3">Tubulin-specific chaperone A</fullName>
    </recommendedName>
</protein>
<proteinExistence type="inferred from homology"/>
<dbReference type="HOGENOM" id="CLU_130569_0_0_1"/>
<dbReference type="PANTHER" id="PTHR21500">
    <property type="entry name" value="TUBULIN-SPECIFIC CHAPERONE A"/>
    <property type="match status" value="1"/>
</dbReference>